<feature type="signal peptide" evidence="2">
    <location>
        <begin position="1"/>
        <end position="28"/>
    </location>
</feature>
<dbReference type="CDD" id="cd02966">
    <property type="entry name" value="TlpA_like_family"/>
    <property type="match status" value="1"/>
</dbReference>
<evidence type="ECO:0000313" key="4">
    <source>
        <dbReference type="EMBL" id="BBO22116.1"/>
    </source>
</evidence>
<evidence type="ECO:0000313" key="5">
    <source>
        <dbReference type="Proteomes" id="UP000662914"/>
    </source>
</evidence>
<proteinExistence type="predicted"/>
<dbReference type="PANTHER" id="PTHR42852:SF13">
    <property type="entry name" value="PROTEIN DIPZ"/>
    <property type="match status" value="1"/>
</dbReference>
<sequence>MQKRKSCIGKTGVLLAALLFWLPLAVAAADASALFAATLHDADDKPFAFAQLRGQPLIVNFWARWCGPCRKEIPELSAAHDKHARQGLVVVGIALDDKVEAVRDFARAYEMRYTGLLAKEGGIALMQASGNPKAVVPFTLVIDRRGQVIGSKLGAMNRDEIEAAAKRMLGSP</sequence>
<keyword evidence="1" id="KW-0676">Redox-active center</keyword>
<dbReference type="PANTHER" id="PTHR42852">
    <property type="entry name" value="THIOL:DISULFIDE INTERCHANGE PROTEIN DSBE"/>
    <property type="match status" value="1"/>
</dbReference>
<keyword evidence="2" id="KW-0732">Signal</keyword>
<name>A0A809S107_9PROT</name>
<dbReference type="PROSITE" id="PS00194">
    <property type="entry name" value="THIOREDOXIN_1"/>
    <property type="match status" value="1"/>
</dbReference>
<evidence type="ECO:0000259" key="3">
    <source>
        <dbReference type="PROSITE" id="PS51352"/>
    </source>
</evidence>
<dbReference type="SUPFAM" id="SSF52833">
    <property type="entry name" value="Thioredoxin-like"/>
    <property type="match status" value="1"/>
</dbReference>
<dbReference type="InterPro" id="IPR050553">
    <property type="entry name" value="Thioredoxin_ResA/DsbE_sf"/>
</dbReference>
<dbReference type="Proteomes" id="UP000662914">
    <property type="component" value="Chromosome"/>
</dbReference>
<dbReference type="PROSITE" id="PS51352">
    <property type="entry name" value="THIOREDOXIN_2"/>
    <property type="match status" value="1"/>
</dbReference>
<reference evidence="4" key="1">
    <citation type="journal article" name="DNA Res.">
        <title>The physiological potential of anammox bacteria as revealed by their core genome structure.</title>
        <authorList>
            <person name="Okubo T."/>
            <person name="Toyoda A."/>
            <person name="Fukuhara K."/>
            <person name="Uchiyama I."/>
            <person name="Harigaya Y."/>
            <person name="Kuroiwa M."/>
            <person name="Suzuki T."/>
            <person name="Murakami Y."/>
            <person name="Suwa Y."/>
            <person name="Takami H."/>
        </authorList>
    </citation>
    <scope>NUCLEOTIDE SEQUENCE</scope>
    <source>
        <strain evidence="4">317325-3</strain>
    </source>
</reference>
<dbReference type="Pfam" id="PF00578">
    <property type="entry name" value="AhpC-TSA"/>
    <property type="match status" value="1"/>
</dbReference>
<accession>A0A809S107</accession>
<dbReference type="GO" id="GO:0016209">
    <property type="term" value="F:antioxidant activity"/>
    <property type="evidence" value="ECO:0007669"/>
    <property type="project" value="InterPro"/>
</dbReference>
<dbReference type="InterPro" id="IPR013766">
    <property type="entry name" value="Thioredoxin_domain"/>
</dbReference>
<dbReference type="KEGG" id="ddz:DSYM_28150"/>
<dbReference type="Gene3D" id="3.40.30.10">
    <property type="entry name" value="Glutaredoxin"/>
    <property type="match status" value="1"/>
</dbReference>
<evidence type="ECO:0000256" key="1">
    <source>
        <dbReference type="ARBA" id="ARBA00023284"/>
    </source>
</evidence>
<dbReference type="InterPro" id="IPR017937">
    <property type="entry name" value="Thioredoxin_CS"/>
</dbReference>
<dbReference type="InterPro" id="IPR036249">
    <property type="entry name" value="Thioredoxin-like_sf"/>
</dbReference>
<organism evidence="4 5">
    <name type="scientific">Candidatus Desulfobacillus denitrificans</name>
    <dbReference type="NCBI Taxonomy" id="2608985"/>
    <lineage>
        <taxon>Bacteria</taxon>
        <taxon>Pseudomonadati</taxon>
        <taxon>Pseudomonadota</taxon>
        <taxon>Betaproteobacteria</taxon>
        <taxon>Candidatus Desulfobacillus</taxon>
    </lineage>
</organism>
<feature type="chain" id="PRO_5035251419" evidence="2">
    <location>
        <begin position="29"/>
        <end position="172"/>
    </location>
</feature>
<dbReference type="AlphaFoldDB" id="A0A809S107"/>
<dbReference type="GO" id="GO:0015036">
    <property type="term" value="F:disulfide oxidoreductase activity"/>
    <property type="evidence" value="ECO:0007669"/>
    <property type="project" value="UniProtKB-ARBA"/>
</dbReference>
<protein>
    <submittedName>
        <fullName evidence="4">TlpA-like family disulfide reductases</fullName>
    </submittedName>
</protein>
<dbReference type="EMBL" id="AP021857">
    <property type="protein sequence ID" value="BBO22116.1"/>
    <property type="molecule type" value="Genomic_DNA"/>
</dbReference>
<dbReference type="InterPro" id="IPR000866">
    <property type="entry name" value="AhpC/TSA"/>
</dbReference>
<feature type="domain" description="Thioredoxin" evidence="3">
    <location>
        <begin position="28"/>
        <end position="170"/>
    </location>
</feature>
<evidence type="ECO:0000256" key="2">
    <source>
        <dbReference type="SAM" id="SignalP"/>
    </source>
</evidence>
<gene>
    <name evidence="4" type="ORF">DSYM_28150</name>
</gene>